<dbReference type="FunFam" id="3.40.50.1970:FF:000007">
    <property type="entry name" value="Pentafunctional AROM polypeptide"/>
    <property type="match status" value="1"/>
</dbReference>
<comment type="caution">
    <text evidence="9">Lacks conserved residue(s) required for the propagation of feature annotation.</text>
</comment>
<dbReference type="InterPro" id="IPR030960">
    <property type="entry name" value="DHQS/DOIS_N"/>
</dbReference>
<comment type="cofactor">
    <cofactor evidence="9">
        <name>Co(2+)</name>
        <dbReference type="ChEBI" id="CHEBI:48828"/>
    </cofactor>
    <cofactor evidence="9">
        <name>Zn(2+)</name>
        <dbReference type="ChEBI" id="CHEBI:29105"/>
    </cofactor>
    <text evidence="9">Binds 1 divalent metal cation per subunit. Can use either Co(2+) or Zn(2+).</text>
</comment>
<evidence type="ECO:0000256" key="8">
    <source>
        <dbReference type="ARBA" id="ARBA00023285"/>
    </source>
</evidence>
<dbReference type="InterPro" id="IPR056179">
    <property type="entry name" value="DHQS_C"/>
</dbReference>
<dbReference type="GO" id="GO:0009423">
    <property type="term" value="P:chorismate biosynthetic process"/>
    <property type="evidence" value="ECO:0007669"/>
    <property type="project" value="UniProtKB-UniRule"/>
</dbReference>
<dbReference type="AlphaFoldDB" id="A0A095WYW3"/>
<keyword evidence="9" id="KW-0028">Amino-acid biosynthesis</keyword>
<dbReference type="Pfam" id="PF01761">
    <property type="entry name" value="DHQ_synthase"/>
    <property type="match status" value="1"/>
</dbReference>
<dbReference type="OrthoDB" id="9806583at2"/>
<keyword evidence="9" id="KW-0057">Aromatic amino acid biosynthesis</keyword>
<name>A0A095WYW3_9FIRM</name>
<dbReference type="PIRSF" id="PIRSF001455">
    <property type="entry name" value="DHQ_synth"/>
    <property type="match status" value="1"/>
</dbReference>
<dbReference type="PANTHER" id="PTHR43622:SF1">
    <property type="entry name" value="3-DEHYDROQUINATE SYNTHASE"/>
    <property type="match status" value="1"/>
</dbReference>
<dbReference type="InterPro" id="IPR050071">
    <property type="entry name" value="Dehydroquinate_synthase"/>
</dbReference>
<feature type="binding site" evidence="9">
    <location>
        <position position="255"/>
    </location>
    <ligand>
        <name>Zn(2+)</name>
        <dbReference type="ChEBI" id="CHEBI:29105"/>
    </ligand>
</feature>
<comment type="similarity">
    <text evidence="9">Belongs to the sugar phosphate cyclases superfamily. Dehydroquinate synthase family.</text>
</comment>
<feature type="domain" description="3-dehydroquinate synthase N-terminal" evidence="11">
    <location>
        <begin position="63"/>
        <end position="175"/>
    </location>
</feature>
<dbReference type="EMBL" id="JRMW01000043">
    <property type="protein sequence ID" value="KGF02995.1"/>
    <property type="molecule type" value="Genomic_DNA"/>
</dbReference>
<dbReference type="PANTHER" id="PTHR43622">
    <property type="entry name" value="3-DEHYDROQUINATE SYNTHASE"/>
    <property type="match status" value="1"/>
</dbReference>
<evidence type="ECO:0000259" key="12">
    <source>
        <dbReference type="Pfam" id="PF24621"/>
    </source>
</evidence>
<comment type="caution">
    <text evidence="13">The sequence shown here is derived from an EMBL/GenBank/DDBJ whole genome shotgun (WGS) entry which is preliminary data.</text>
</comment>
<accession>A0A095WYW3</accession>
<feature type="binding site" evidence="9">
    <location>
        <position position="147"/>
    </location>
    <ligand>
        <name>NAD(+)</name>
        <dbReference type="ChEBI" id="CHEBI:57540"/>
    </ligand>
</feature>
<comment type="function">
    <text evidence="9">Catalyzes the conversion of 3-deoxy-D-arabino-heptulosonate 7-phosphate (DAHP) to dehydroquinate (DHQ).</text>
</comment>
<comment type="pathway">
    <text evidence="9">Metabolic intermediate biosynthesis; chorismate biosynthesis; chorismate from D-erythrose 4-phosphate and phosphoenolpyruvate: step 2/7.</text>
</comment>
<evidence type="ECO:0000256" key="3">
    <source>
        <dbReference type="ARBA" id="ARBA00022723"/>
    </source>
</evidence>
<evidence type="ECO:0000313" key="13">
    <source>
        <dbReference type="EMBL" id="KGF02995.1"/>
    </source>
</evidence>
<dbReference type="GO" id="GO:0005737">
    <property type="term" value="C:cytoplasm"/>
    <property type="evidence" value="ECO:0007669"/>
    <property type="project" value="UniProtKB-SubCell"/>
</dbReference>
<evidence type="ECO:0000256" key="10">
    <source>
        <dbReference type="NCBIfam" id="TIGR01357"/>
    </source>
</evidence>
<feature type="binding site" evidence="9">
    <location>
        <position position="138"/>
    </location>
    <ligand>
        <name>NAD(+)</name>
        <dbReference type="ChEBI" id="CHEBI:57540"/>
    </ligand>
</feature>
<dbReference type="Gene3D" id="3.40.50.1970">
    <property type="match status" value="1"/>
</dbReference>
<keyword evidence="4 9" id="KW-0547">Nucleotide-binding</keyword>
<comment type="cofactor">
    <cofactor evidence="1 9">
        <name>NAD(+)</name>
        <dbReference type="ChEBI" id="CHEBI:57540"/>
    </cofactor>
</comment>
<evidence type="ECO:0000256" key="4">
    <source>
        <dbReference type="ARBA" id="ARBA00022741"/>
    </source>
</evidence>
<feature type="domain" description="3-dehydroquinate synthase C-terminal" evidence="12">
    <location>
        <begin position="177"/>
        <end position="314"/>
    </location>
</feature>
<comment type="subcellular location">
    <subcellularLocation>
        <location evidence="9">Cytoplasm</location>
    </subcellularLocation>
</comment>
<feature type="binding site" evidence="9">
    <location>
        <begin position="101"/>
        <end position="105"/>
    </location>
    <ligand>
        <name>NAD(+)</name>
        <dbReference type="ChEBI" id="CHEBI:57540"/>
    </ligand>
</feature>
<evidence type="ECO:0000259" key="11">
    <source>
        <dbReference type="Pfam" id="PF01761"/>
    </source>
</evidence>
<dbReference type="Pfam" id="PF24621">
    <property type="entry name" value="DHQS_C"/>
    <property type="match status" value="1"/>
</dbReference>
<keyword evidence="9" id="KW-0963">Cytoplasm</keyword>
<keyword evidence="7 9" id="KW-0456">Lyase</keyword>
<gene>
    <name evidence="9" type="primary">aroB</name>
    <name evidence="13" type="ORF">HMPREF1630_08320</name>
</gene>
<evidence type="ECO:0000256" key="1">
    <source>
        <dbReference type="ARBA" id="ARBA00001911"/>
    </source>
</evidence>
<evidence type="ECO:0000256" key="7">
    <source>
        <dbReference type="ARBA" id="ARBA00023239"/>
    </source>
</evidence>
<evidence type="ECO:0000256" key="6">
    <source>
        <dbReference type="ARBA" id="ARBA00023027"/>
    </source>
</evidence>
<dbReference type="GO" id="GO:0000166">
    <property type="term" value="F:nucleotide binding"/>
    <property type="evidence" value="ECO:0007669"/>
    <property type="project" value="UniProtKB-KW"/>
</dbReference>
<keyword evidence="6 9" id="KW-0520">NAD</keyword>
<dbReference type="RefSeq" id="WP_037328655.1">
    <property type="nucleotide sequence ID" value="NZ_JRMW01000043.1"/>
</dbReference>
<evidence type="ECO:0000256" key="2">
    <source>
        <dbReference type="ARBA" id="ARBA00001947"/>
    </source>
</evidence>
<dbReference type="InterPro" id="IPR030963">
    <property type="entry name" value="DHQ_synth_fam"/>
</dbReference>
<keyword evidence="5 9" id="KW-0862">Zinc</keyword>
<proteinExistence type="inferred from homology"/>
<dbReference type="GO" id="GO:0003856">
    <property type="term" value="F:3-dehydroquinate synthase activity"/>
    <property type="evidence" value="ECO:0007669"/>
    <property type="project" value="UniProtKB-UniRule"/>
</dbReference>
<dbReference type="Proteomes" id="UP000029579">
    <property type="component" value="Unassembled WGS sequence"/>
</dbReference>
<dbReference type="NCBIfam" id="TIGR01357">
    <property type="entry name" value="aroB"/>
    <property type="match status" value="1"/>
</dbReference>
<organism evidence="13 14">
    <name type="scientific">Anaerococcus lactolyticus S7-1-13</name>
    <dbReference type="NCBI Taxonomy" id="1284686"/>
    <lineage>
        <taxon>Bacteria</taxon>
        <taxon>Bacillati</taxon>
        <taxon>Bacillota</taxon>
        <taxon>Tissierellia</taxon>
        <taxon>Tissierellales</taxon>
        <taxon>Peptoniphilaceae</taxon>
        <taxon>Anaerococcus</taxon>
    </lineage>
</organism>
<comment type="cofactor">
    <cofactor evidence="2">
        <name>Zn(2+)</name>
        <dbReference type="ChEBI" id="CHEBI:29105"/>
    </cofactor>
</comment>
<keyword evidence="3 9" id="KW-0479">Metal-binding</keyword>
<evidence type="ECO:0000256" key="9">
    <source>
        <dbReference type="HAMAP-Rule" id="MF_00110"/>
    </source>
</evidence>
<feature type="binding site" evidence="9">
    <location>
        <position position="239"/>
    </location>
    <ligand>
        <name>Zn(2+)</name>
        <dbReference type="ChEBI" id="CHEBI:29105"/>
    </ligand>
</feature>
<dbReference type="eggNOG" id="COG0337">
    <property type="taxonomic scope" value="Bacteria"/>
</dbReference>
<dbReference type="InterPro" id="IPR016037">
    <property type="entry name" value="DHQ_synth_AroB"/>
</dbReference>
<dbReference type="SUPFAM" id="SSF56796">
    <property type="entry name" value="Dehydroquinate synthase-like"/>
    <property type="match status" value="1"/>
</dbReference>
<reference evidence="13 14" key="1">
    <citation type="submission" date="2014-07" db="EMBL/GenBank/DDBJ databases">
        <authorList>
            <person name="McCorrison J."/>
            <person name="Sanka R."/>
            <person name="Torralba M."/>
            <person name="Gillis M."/>
            <person name="Haft D.H."/>
            <person name="Methe B."/>
            <person name="Sutton G."/>
            <person name="Nelson K.E."/>
        </authorList>
    </citation>
    <scope>NUCLEOTIDE SEQUENCE [LARGE SCALE GENOMIC DNA]</scope>
    <source>
        <strain evidence="13 14">S7-1-13</strain>
    </source>
</reference>
<sequence>MDIFINTTQSKYKIYLDCIALKNLNEFIASKKEYKNIIVITDSNVDHFIGNSFNLKNYKLYKYVIEAGEKSKNIETYYKIIRYLTSIKVDRHDLIIALGGGVVGDLAGFAASTYMRGIDYIQIPTSLLAMVDSSIGSKTAINTEDGKNLIGSFYNPRAVFIDFAYLKTLPQKEFLNGLSETIKASTIKDRKLFELIIESDLNNEEIIKKIVKRSIEIKKEIVERDLKETKERQLLNFGHTIGHALEKLSDYTLPHGYGVAIGMAMITRGYYRMGKTDEKTYKRVEEILRKNHLPTHGSYSTEDLYSEILKDKKSNGNKINIIYPKLIGDCRIDTVDKSNLLKLLKHCL</sequence>
<evidence type="ECO:0000313" key="14">
    <source>
        <dbReference type="Proteomes" id="UP000029579"/>
    </source>
</evidence>
<dbReference type="Gene3D" id="1.20.1090.10">
    <property type="entry name" value="Dehydroquinate synthase-like - alpha domain"/>
    <property type="match status" value="1"/>
</dbReference>
<keyword evidence="8 9" id="KW-0170">Cobalt</keyword>
<protein>
    <recommendedName>
        <fullName evidence="9 10">3-dehydroquinate synthase</fullName>
        <shortName evidence="9">DHQS</shortName>
        <ecNumber evidence="9 10">4.2.3.4</ecNumber>
    </recommendedName>
</protein>
<dbReference type="GO" id="GO:0046872">
    <property type="term" value="F:metal ion binding"/>
    <property type="evidence" value="ECO:0007669"/>
    <property type="project" value="UniProtKB-KW"/>
</dbReference>
<dbReference type="CDD" id="cd08195">
    <property type="entry name" value="DHQS"/>
    <property type="match status" value="1"/>
</dbReference>
<feature type="binding site" evidence="9">
    <location>
        <position position="180"/>
    </location>
    <ligand>
        <name>Zn(2+)</name>
        <dbReference type="ChEBI" id="CHEBI:29105"/>
    </ligand>
</feature>
<dbReference type="GO" id="GO:0008652">
    <property type="term" value="P:amino acid biosynthetic process"/>
    <property type="evidence" value="ECO:0007669"/>
    <property type="project" value="UniProtKB-KW"/>
</dbReference>
<comment type="catalytic activity">
    <reaction evidence="9">
        <text>7-phospho-2-dehydro-3-deoxy-D-arabino-heptonate = 3-dehydroquinate + phosphate</text>
        <dbReference type="Rhea" id="RHEA:21968"/>
        <dbReference type="ChEBI" id="CHEBI:32364"/>
        <dbReference type="ChEBI" id="CHEBI:43474"/>
        <dbReference type="ChEBI" id="CHEBI:58394"/>
        <dbReference type="EC" id="4.2.3.4"/>
    </reaction>
</comment>
<dbReference type="UniPathway" id="UPA00053">
    <property type="reaction ID" value="UER00085"/>
</dbReference>
<dbReference type="EC" id="4.2.3.4" evidence="9 10"/>
<evidence type="ECO:0000256" key="5">
    <source>
        <dbReference type="ARBA" id="ARBA00022833"/>
    </source>
</evidence>
<feature type="binding site" evidence="9">
    <location>
        <begin position="125"/>
        <end position="126"/>
    </location>
    <ligand>
        <name>NAD(+)</name>
        <dbReference type="ChEBI" id="CHEBI:57540"/>
    </ligand>
</feature>
<dbReference type="GO" id="GO:0009073">
    <property type="term" value="P:aromatic amino acid family biosynthetic process"/>
    <property type="evidence" value="ECO:0007669"/>
    <property type="project" value="UniProtKB-KW"/>
</dbReference>
<dbReference type="HAMAP" id="MF_00110">
    <property type="entry name" value="DHQ_synthase"/>
    <property type="match status" value="1"/>
</dbReference>